<feature type="domain" description="Histidine kinase" evidence="9">
    <location>
        <begin position="864"/>
        <end position="1168"/>
    </location>
</feature>
<protein>
    <recommendedName>
        <fullName evidence="2">histidine kinase</fullName>
        <ecNumber evidence="2">2.7.13.3</ecNumber>
    </recommendedName>
</protein>
<dbReference type="InterPro" id="IPR005467">
    <property type="entry name" value="His_kinase_dom"/>
</dbReference>
<evidence type="ECO:0000313" key="13">
    <source>
        <dbReference type="Proteomes" id="UP000662314"/>
    </source>
</evidence>
<dbReference type="SMART" id="SM00091">
    <property type="entry name" value="PAS"/>
    <property type="match status" value="5"/>
</dbReference>
<dbReference type="InterPro" id="IPR004358">
    <property type="entry name" value="Sig_transdc_His_kin-like_C"/>
</dbReference>
<dbReference type="SUPFAM" id="SSF47384">
    <property type="entry name" value="Homodimeric domain of signal transducing histidine kinase"/>
    <property type="match status" value="1"/>
</dbReference>
<sequence length="1169" mass="132534">MEKDSKTSESRDELRELASNCPRKNQQENFSVAFVLQIINGTDDPIFVKDRQHRWVLLNDAFCKLLGRSREELIGKSDYDLFPKAEADVFWEKDELVFVTGMCNENEEVLTDNRGLTRFISTKKCLFEDSEGNKFVVGSIRDITQYKRVETELRQSKQLLQLVMDNIPQYIFWKDLNSVYLGCNQNFARDACVDSPDDIVGLNDCDLPWTKEESEWYRECDRRIMESGKPELHIIETQQKADGKQHWVDTNKIPLRDAQGNVVGILGTYEDITERQRTEEALRHSQAKLQKLSANVPGMLYQFMLHSNGSVSCPYVSSGCYEIYGLTPEEIQADASLLISLVHPDEREAVEQSIAVSAQTLQPWYWEGRIVLPTEQVKWLRAVSRPELQADGSILWDGLIMDITHSKQTELALQQAYAEMEKRVEERTQELAHANQALQAEIAKRQQTKAELTTSQQRLALLIQQTPVGVIEWNTKFEIQEWNPAAERIFGYSKSEVLGSYLEFLVPEVARKHVKQVTIALLQQRGGTFSVNENLTKDTRIIFCEWYNSPLVADNGEVIAIASMVLDITERKQAEQNLMLYKQALESSSDAIGIGDARGNHIYQNPAFCKLYECETVQDFIEFGGVSATFTNSAIAQEVWQTTLSGQSWIGEAEQRSRSGRIMQTFLRSYAIKDSTGQNIGLVGAITDITELKRAAAQLLEKEQFLRSVYDGSEHAIFVVDVLENGDFCFTGWNPATERATAISSIEVIGKKPEDVRGAVDGAAIRQRYLRCLEANTPISYEECLTFHCQESWWLTTINPLQDSEGKIYRLVGTTFNITERKQAETQLKQQKEDLEKAIQELQQTQMQLVQSEKMSSLGQLVAGIAHEINNPVNFIYGNLIHTNDYIQDLLELVRFYQQHYPDPILQIQDFATEIDLEFLIEDLPQLLNSMKVGAKRIQEIVISLRTFSRLDEAEMKEIDIHEGIDSTLMILEHRIRATPERCAIQLVKEYSNLPLVECYAGQLNQVFMNILTNAIDALEESLVNDETALREGFTTQVSQRGESTCRLDDSRHDGKVANPKGQQSVVSGKTTDNGQLTTDHPQIRIRTQLLELNKVTISITDNGPGIPEALKNRVFEPFFTTKPIGKGTGMGLSISYQIITQKHGGFLECISPLGGGTEFVITVPLRQE</sequence>
<dbReference type="GO" id="GO:0000155">
    <property type="term" value="F:phosphorelay sensor kinase activity"/>
    <property type="evidence" value="ECO:0007669"/>
    <property type="project" value="InterPro"/>
</dbReference>
<dbReference type="Pfam" id="PF02518">
    <property type="entry name" value="HATPase_c"/>
    <property type="match status" value="1"/>
</dbReference>
<dbReference type="InterPro" id="IPR000014">
    <property type="entry name" value="PAS"/>
</dbReference>
<dbReference type="PROSITE" id="PS50112">
    <property type="entry name" value="PAS"/>
    <property type="match status" value="3"/>
</dbReference>
<feature type="region of interest" description="Disordered" evidence="8">
    <location>
        <begin position="1041"/>
        <end position="1078"/>
    </location>
</feature>
<evidence type="ECO:0000256" key="8">
    <source>
        <dbReference type="SAM" id="MobiDB-lite"/>
    </source>
</evidence>
<dbReference type="Pfam" id="PF08448">
    <property type="entry name" value="PAS_4"/>
    <property type="match status" value="2"/>
</dbReference>
<organism evidence="12 13">
    <name type="scientific">Dendronalium phyllosphericum CENA369</name>
    <dbReference type="NCBI Taxonomy" id="1725256"/>
    <lineage>
        <taxon>Bacteria</taxon>
        <taxon>Bacillati</taxon>
        <taxon>Cyanobacteriota</taxon>
        <taxon>Cyanophyceae</taxon>
        <taxon>Nostocales</taxon>
        <taxon>Nostocaceae</taxon>
        <taxon>Dendronalium</taxon>
        <taxon>Dendronalium phyllosphericum</taxon>
    </lineage>
</organism>
<dbReference type="CDD" id="cd00130">
    <property type="entry name" value="PAS"/>
    <property type="match status" value="4"/>
</dbReference>
<gene>
    <name evidence="12" type="ORF">I8752_09300</name>
</gene>
<evidence type="ECO:0000259" key="11">
    <source>
        <dbReference type="PROSITE" id="PS50113"/>
    </source>
</evidence>
<feature type="coiled-coil region" evidence="7">
    <location>
        <begin position="417"/>
        <end position="451"/>
    </location>
</feature>
<dbReference type="InterPro" id="IPR013767">
    <property type="entry name" value="PAS_fold"/>
</dbReference>
<dbReference type="RefSeq" id="WP_214432027.1">
    <property type="nucleotide sequence ID" value="NZ_CAWPUQ010000129.1"/>
</dbReference>
<dbReference type="InterPro" id="IPR013656">
    <property type="entry name" value="PAS_4"/>
</dbReference>
<dbReference type="InterPro" id="IPR003594">
    <property type="entry name" value="HATPase_dom"/>
</dbReference>
<dbReference type="SUPFAM" id="SSF46579">
    <property type="entry name" value="Prefoldin"/>
    <property type="match status" value="1"/>
</dbReference>
<dbReference type="Pfam" id="PF13426">
    <property type="entry name" value="PAS_9"/>
    <property type="match status" value="1"/>
</dbReference>
<feature type="domain" description="PAS" evidence="10">
    <location>
        <begin position="303"/>
        <end position="354"/>
    </location>
</feature>
<dbReference type="Gene3D" id="3.30.565.10">
    <property type="entry name" value="Histidine kinase-like ATPase, C-terminal domain"/>
    <property type="match status" value="1"/>
</dbReference>
<evidence type="ECO:0000256" key="5">
    <source>
        <dbReference type="ARBA" id="ARBA00022777"/>
    </source>
</evidence>
<dbReference type="SMART" id="SM00086">
    <property type="entry name" value="PAC"/>
    <property type="match status" value="5"/>
</dbReference>
<evidence type="ECO:0000256" key="4">
    <source>
        <dbReference type="ARBA" id="ARBA00022679"/>
    </source>
</evidence>
<feature type="domain" description="PAS" evidence="10">
    <location>
        <begin position="455"/>
        <end position="524"/>
    </location>
</feature>
<evidence type="ECO:0000256" key="7">
    <source>
        <dbReference type="SAM" id="Coils"/>
    </source>
</evidence>
<feature type="domain" description="PAC" evidence="11">
    <location>
        <begin position="775"/>
        <end position="830"/>
    </location>
</feature>
<dbReference type="PRINTS" id="PR00344">
    <property type="entry name" value="BCTRLSENSOR"/>
</dbReference>
<evidence type="ECO:0000313" key="12">
    <source>
        <dbReference type="EMBL" id="MBH8573209.1"/>
    </source>
</evidence>
<dbReference type="Gene3D" id="1.10.287.130">
    <property type="match status" value="1"/>
</dbReference>
<comment type="catalytic activity">
    <reaction evidence="1">
        <text>ATP + protein L-histidine = ADP + protein N-phospho-L-histidine.</text>
        <dbReference type="EC" id="2.7.13.3"/>
    </reaction>
</comment>
<dbReference type="InterPro" id="IPR000700">
    <property type="entry name" value="PAS-assoc_C"/>
</dbReference>
<dbReference type="EC" id="2.7.13.3" evidence="2"/>
<dbReference type="SUPFAM" id="SSF55785">
    <property type="entry name" value="PYP-like sensor domain (PAS domain)"/>
    <property type="match status" value="6"/>
</dbReference>
<dbReference type="InterPro" id="IPR001610">
    <property type="entry name" value="PAC"/>
</dbReference>
<dbReference type="InterPro" id="IPR003661">
    <property type="entry name" value="HisK_dim/P_dom"/>
</dbReference>
<evidence type="ECO:0000256" key="3">
    <source>
        <dbReference type="ARBA" id="ARBA00022553"/>
    </source>
</evidence>
<dbReference type="InterPro" id="IPR035965">
    <property type="entry name" value="PAS-like_dom_sf"/>
</dbReference>
<keyword evidence="7" id="KW-0175">Coiled coil</keyword>
<dbReference type="InterPro" id="IPR036890">
    <property type="entry name" value="HATPase_C_sf"/>
</dbReference>
<reference evidence="12 13" key="1">
    <citation type="journal article" date="2021" name="Int. J. Syst. Evol. Microbiol.">
        <title>Amazonocrinis nigriterrae gen. nov., sp. nov., Atlanticothrix silvestris gen. nov., sp. nov. and Dendronalium phyllosphericum gen. nov., sp. nov., nostocacean cyanobacteria from Brazilian environments.</title>
        <authorList>
            <person name="Alvarenga D.O."/>
            <person name="Andreote A.P.D."/>
            <person name="Branco L.H.Z."/>
            <person name="Delbaje E."/>
            <person name="Cruz R.B."/>
            <person name="Varani A.M."/>
            <person name="Fiore M.F."/>
        </authorList>
    </citation>
    <scope>NUCLEOTIDE SEQUENCE [LARGE SCALE GENOMIC DNA]</scope>
    <source>
        <strain evidence="12 13">CENA369</strain>
    </source>
</reference>
<accession>A0A8J7HZL9</accession>
<keyword evidence="5" id="KW-0418">Kinase</keyword>
<feature type="compositionally biased region" description="Polar residues" evidence="8">
    <location>
        <begin position="1061"/>
        <end position="1078"/>
    </location>
</feature>
<feature type="compositionally biased region" description="Basic and acidic residues" evidence="8">
    <location>
        <begin position="1044"/>
        <end position="1056"/>
    </location>
</feature>
<dbReference type="SUPFAM" id="SSF55874">
    <property type="entry name" value="ATPase domain of HSP90 chaperone/DNA topoisomerase II/histidine kinase"/>
    <property type="match status" value="1"/>
</dbReference>
<dbReference type="SMART" id="SM00387">
    <property type="entry name" value="HATPase_c"/>
    <property type="match status" value="1"/>
</dbReference>
<dbReference type="NCBIfam" id="TIGR00229">
    <property type="entry name" value="sensory_box"/>
    <property type="match status" value="5"/>
</dbReference>
<feature type="domain" description="PAC" evidence="11">
    <location>
        <begin position="525"/>
        <end position="580"/>
    </location>
</feature>
<dbReference type="Proteomes" id="UP000662314">
    <property type="component" value="Unassembled WGS sequence"/>
</dbReference>
<comment type="caution">
    <text evidence="12">The sequence shown here is derived from an EMBL/GenBank/DDBJ whole genome shotgun (WGS) entry which is preliminary data.</text>
</comment>
<keyword evidence="6" id="KW-0902">Two-component regulatory system</keyword>
<dbReference type="PANTHER" id="PTHR43304:SF1">
    <property type="entry name" value="PAC DOMAIN-CONTAINING PROTEIN"/>
    <property type="match status" value="1"/>
</dbReference>
<name>A0A8J7HZL9_9NOST</name>
<dbReference type="AlphaFoldDB" id="A0A8J7HZL9"/>
<feature type="coiled-coil region" evidence="7">
    <location>
        <begin position="818"/>
        <end position="855"/>
    </location>
</feature>
<evidence type="ECO:0000256" key="1">
    <source>
        <dbReference type="ARBA" id="ARBA00000085"/>
    </source>
</evidence>
<dbReference type="PROSITE" id="PS50113">
    <property type="entry name" value="PAC"/>
    <property type="match status" value="5"/>
</dbReference>
<proteinExistence type="predicted"/>
<keyword evidence="4" id="KW-0808">Transferase</keyword>
<dbReference type="CDD" id="cd00082">
    <property type="entry name" value="HisKA"/>
    <property type="match status" value="1"/>
</dbReference>
<evidence type="ECO:0000259" key="9">
    <source>
        <dbReference type="PROSITE" id="PS50109"/>
    </source>
</evidence>
<evidence type="ECO:0000256" key="6">
    <source>
        <dbReference type="ARBA" id="ARBA00023012"/>
    </source>
</evidence>
<dbReference type="InterPro" id="IPR036097">
    <property type="entry name" value="HisK_dim/P_sf"/>
</dbReference>
<dbReference type="Pfam" id="PF08447">
    <property type="entry name" value="PAS_3"/>
    <property type="match status" value="1"/>
</dbReference>
<dbReference type="InterPro" id="IPR052162">
    <property type="entry name" value="Sensor_kinase/Photoreceptor"/>
</dbReference>
<dbReference type="PANTHER" id="PTHR43304">
    <property type="entry name" value="PHYTOCHROME-LIKE PROTEIN CPH1"/>
    <property type="match status" value="1"/>
</dbReference>
<feature type="domain" description="PAC" evidence="11">
    <location>
        <begin position="104"/>
        <end position="155"/>
    </location>
</feature>
<dbReference type="InterPro" id="IPR013655">
    <property type="entry name" value="PAS_fold_3"/>
</dbReference>
<evidence type="ECO:0000256" key="2">
    <source>
        <dbReference type="ARBA" id="ARBA00012438"/>
    </source>
</evidence>
<dbReference type="PROSITE" id="PS50109">
    <property type="entry name" value="HIS_KIN"/>
    <property type="match status" value="1"/>
</dbReference>
<keyword evidence="13" id="KW-1185">Reference proteome</keyword>
<keyword evidence="3" id="KW-0597">Phosphoprotein</keyword>
<dbReference type="Pfam" id="PF00989">
    <property type="entry name" value="PAS"/>
    <property type="match status" value="2"/>
</dbReference>
<dbReference type="EMBL" id="JAECZA010000027">
    <property type="protein sequence ID" value="MBH8573209.1"/>
    <property type="molecule type" value="Genomic_DNA"/>
</dbReference>
<feature type="domain" description="PAC" evidence="11">
    <location>
        <begin position="228"/>
        <end position="284"/>
    </location>
</feature>
<feature type="domain" description="PAC" evidence="11">
    <location>
        <begin position="649"/>
        <end position="701"/>
    </location>
</feature>
<feature type="domain" description="PAS" evidence="10">
    <location>
        <begin position="31"/>
        <end position="82"/>
    </location>
</feature>
<dbReference type="GO" id="GO:0006355">
    <property type="term" value="P:regulation of DNA-templated transcription"/>
    <property type="evidence" value="ECO:0007669"/>
    <property type="project" value="InterPro"/>
</dbReference>
<evidence type="ECO:0000259" key="10">
    <source>
        <dbReference type="PROSITE" id="PS50112"/>
    </source>
</evidence>
<dbReference type="Gene3D" id="3.30.450.20">
    <property type="entry name" value="PAS domain"/>
    <property type="match status" value="6"/>
</dbReference>